<dbReference type="Gene3D" id="3.20.20.370">
    <property type="entry name" value="Glycoside hydrolase/deacetylase"/>
    <property type="match status" value="1"/>
</dbReference>
<dbReference type="InterPro" id="IPR011330">
    <property type="entry name" value="Glyco_hydro/deAcase_b/a-brl"/>
</dbReference>
<dbReference type="Pfam" id="PF01522">
    <property type="entry name" value="Polysacc_deac_1"/>
    <property type="match status" value="1"/>
</dbReference>
<sequence length="345" mass="38969">MAATVTISIEIELGWGVHDLQRYDHLSERGREERRYLRKLLDACDAHRIPVSFDVVGHLFLEECAGSHPGPYDDGWFEADPGTDSETDPLFYAPDMIDEIAARRTDHELCTHTFSHVLCGEADEDTQRRDIEYSQHLHESEANGRTTSLVPPRHYEPSSDVLREQGIGIIRVPTDESAATGISRFRELLLGPPHVGEPQIEDGIVETYCASQPTLTAASLPSGQRATHLAFRWLPVRVRRRLHERYLRTAVDAAIDDGSSLHVWCHLYDLSNEYQFPQIESFLETLASLRENDDVTVKTMSELNDDIRVRHVSPSKPATNPKGEDEQKGETNRVAGQRQGVDQRV</sequence>
<protein>
    <recommendedName>
        <fullName evidence="2">NodB homology domain-containing protein</fullName>
    </recommendedName>
</protein>
<dbReference type="Proteomes" id="UP001500420">
    <property type="component" value="Unassembled WGS sequence"/>
</dbReference>
<dbReference type="EMBL" id="BAAADV010000006">
    <property type="protein sequence ID" value="GAA0676460.1"/>
    <property type="molecule type" value="Genomic_DNA"/>
</dbReference>
<feature type="compositionally biased region" description="Basic and acidic residues" evidence="1">
    <location>
        <begin position="322"/>
        <end position="331"/>
    </location>
</feature>
<evidence type="ECO:0000313" key="4">
    <source>
        <dbReference type="Proteomes" id="UP001500420"/>
    </source>
</evidence>
<reference evidence="3 4" key="1">
    <citation type="journal article" date="2019" name="Int. J. Syst. Evol. Microbiol.">
        <title>The Global Catalogue of Microorganisms (GCM) 10K type strain sequencing project: providing services to taxonomists for standard genome sequencing and annotation.</title>
        <authorList>
            <consortium name="The Broad Institute Genomics Platform"/>
            <consortium name="The Broad Institute Genome Sequencing Center for Infectious Disease"/>
            <person name="Wu L."/>
            <person name="Ma J."/>
        </authorList>
    </citation>
    <scope>NUCLEOTIDE SEQUENCE [LARGE SCALE GENOMIC DNA]</scope>
    <source>
        <strain evidence="3 4">JCM 16328</strain>
    </source>
</reference>
<dbReference type="AlphaFoldDB" id="A0AAV3TBR6"/>
<organism evidence="3 4">
    <name type="scientific">Natronoarchaeum mannanilyticum</name>
    <dbReference type="NCBI Taxonomy" id="926360"/>
    <lineage>
        <taxon>Archaea</taxon>
        <taxon>Methanobacteriati</taxon>
        <taxon>Methanobacteriota</taxon>
        <taxon>Stenosarchaea group</taxon>
        <taxon>Halobacteria</taxon>
        <taxon>Halobacteriales</taxon>
        <taxon>Natronoarchaeaceae</taxon>
    </lineage>
</organism>
<evidence type="ECO:0000259" key="2">
    <source>
        <dbReference type="Pfam" id="PF01522"/>
    </source>
</evidence>
<feature type="region of interest" description="Disordered" evidence="1">
    <location>
        <begin position="306"/>
        <end position="345"/>
    </location>
</feature>
<feature type="domain" description="NodB homology" evidence="2">
    <location>
        <begin position="35"/>
        <end position="153"/>
    </location>
</feature>
<dbReference type="InterPro" id="IPR002509">
    <property type="entry name" value="NODB_dom"/>
</dbReference>
<evidence type="ECO:0000256" key="1">
    <source>
        <dbReference type="SAM" id="MobiDB-lite"/>
    </source>
</evidence>
<keyword evidence="4" id="KW-1185">Reference proteome</keyword>
<feature type="region of interest" description="Disordered" evidence="1">
    <location>
        <begin position="135"/>
        <end position="158"/>
    </location>
</feature>
<accession>A0AAV3TBR6</accession>
<proteinExistence type="predicted"/>
<dbReference type="RefSeq" id="WP_343774405.1">
    <property type="nucleotide sequence ID" value="NZ_BAAADV010000006.1"/>
</dbReference>
<gene>
    <name evidence="3" type="ORF">GCM10009020_25330</name>
</gene>
<dbReference type="GO" id="GO:0005975">
    <property type="term" value="P:carbohydrate metabolic process"/>
    <property type="evidence" value="ECO:0007669"/>
    <property type="project" value="InterPro"/>
</dbReference>
<evidence type="ECO:0000313" key="3">
    <source>
        <dbReference type="EMBL" id="GAA0676460.1"/>
    </source>
</evidence>
<comment type="caution">
    <text evidence="3">The sequence shown here is derived from an EMBL/GenBank/DDBJ whole genome shotgun (WGS) entry which is preliminary data.</text>
</comment>
<name>A0AAV3TBR6_9EURY</name>
<dbReference type="SUPFAM" id="SSF88713">
    <property type="entry name" value="Glycoside hydrolase/deacetylase"/>
    <property type="match status" value="1"/>
</dbReference>
<dbReference type="GO" id="GO:0016810">
    <property type="term" value="F:hydrolase activity, acting on carbon-nitrogen (but not peptide) bonds"/>
    <property type="evidence" value="ECO:0007669"/>
    <property type="project" value="InterPro"/>
</dbReference>